<evidence type="ECO:0000313" key="2">
    <source>
        <dbReference type="EMBL" id="MBP2349789.1"/>
    </source>
</evidence>
<name>A0ABS4UDR9_9ACTN</name>
<keyword evidence="3" id="KW-1185">Reference proteome</keyword>
<reference evidence="2 3" key="1">
    <citation type="submission" date="2021-03" db="EMBL/GenBank/DDBJ databases">
        <title>Sequencing the genomes of 1000 actinobacteria strains.</title>
        <authorList>
            <person name="Klenk H.-P."/>
        </authorList>
    </citation>
    <scope>NUCLEOTIDE SEQUENCE [LARGE SCALE GENOMIC DNA]</scope>
    <source>
        <strain evidence="2 3">DSM 18824</strain>
    </source>
</reference>
<organism evidence="2 3">
    <name type="scientific">Kribbella aluminosa</name>
    <dbReference type="NCBI Taxonomy" id="416017"/>
    <lineage>
        <taxon>Bacteria</taxon>
        <taxon>Bacillati</taxon>
        <taxon>Actinomycetota</taxon>
        <taxon>Actinomycetes</taxon>
        <taxon>Propionibacteriales</taxon>
        <taxon>Kribbellaceae</taxon>
        <taxon>Kribbella</taxon>
    </lineage>
</organism>
<sequence length="29" mass="3174">MIDPACGSPGDLPTDEVLRPLLRSPETRH</sequence>
<evidence type="ECO:0000256" key="1">
    <source>
        <dbReference type="SAM" id="MobiDB-lite"/>
    </source>
</evidence>
<comment type="caution">
    <text evidence="2">The sequence shown here is derived from an EMBL/GenBank/DDBJ whole genome shotgun (WGS) entry which is preliminary data.</text>
</comment>
<protein>
    <submittedName>
        <fullName evidence="2">Uncharacterized protein</fullName>
    </submittedName>
</protein>
<proteinExistence type="predicted"/>
<evidence type="ECO:0000313" key="3">
    <source>
        <dbReference type="Proteomes" id="UP000755585"/>
    </source>
</evidence>
<dbReference type="EMBL" id="JAGINT010000001">
    <property type="protein sequence ID" value="MBP2349789.1"/>
    <property type="molecule type" value="Genomic_DNA"/>
</dbReference>
<gene>
    <name evidence="2" type="ORF">JOF29_000872</name>
</gene>
<feature type="region of interest" description="Disordered" evidence="1">
    <location>
        <begin position="1"/>
        <end position="29"/>
    </location>
</feature>
<dbReference type="Proteomes" id="UP000755585">
    <property type="component" value="Unassembled WGS sequence"/>
</dbReference>
<accession>A0ABS4UDR9</accession>